<sequence>MTDYGISFDQLLALVGSASKRATSLAASLVETNARVDFIEPSFLSDAPVSDISVGGVLLISAPAAVGKSVLARELARRTGNPLIDLAGRRVGEAFFMGWLARQLGGQAALGLIGEVEADRATLIIDAADEALVGNGPQDYGVAVQDLADLIDVGTEGGPAAVILGRPDTIDETARVLNQRGMSTTRIEVAFFGEDQARKFVRFKAFEMNGNGPARELDDFLTEFFAVVLKALGAQEWSDADSFVGYAPVLDALATFYDPAVNMMAILKNIESSGTTAHVWGLLIRIIREVLGRETEKFATNFGGGNEAKIEYGRQCYTERLQLALLLADSPMDMPVTPEVEPADETWWDELETQVHEQFRVHPFVVGRSEAETNPLLRFTNSAFRDYVVAASLSDADDLRARVIRDHWCAPRVAPSPILMRLALSAEMGLDVVNSTALTLLVASQAAEFREDVFLEIEEVAEPSDDPAIEVKARLIEGGQEIHGVRTRIISGESIYLLQGIARTELDVPSHRVVAGEGAQEFSLGPLADVTCAEFASESPELRLRRGLDERPSFIQTGLVSGVTRRVTPNLPELLKLITSETAYPWSIFRSVRPSGASVSAMQWEAAMEFQGNARWYIKKSMVKGSPNYPADVMDTILAKGRASRKAHDFSVERGYITKEDGVYFFELEGFSIRTMVDADLENYRYRAFLDQFIEWAGRANGDH</sequence>
<dbReference type="EMBL" id="BAABKO010000007">
    <property type="protein sequence ID" value="GAA4784980.1"/>
    <property type="molecule type" value="Genomic_DNA"/>
</dbReference>
<name>A0ABP9ASX5_9MICO</name>
<accession>A0ABP9ASX5</accession>
<organism evidence="1 2">
    <name type="scientific">Microbacterium gilvum</name>
    <dbReference type="NCBI Taxonomy" id="1336204"/>
    <lineage>
        <taxon>Bacteria</taxon>
        <taxon>Bacillati</taxon>
        <taxon>Actinomycetota</taxon>
        <taxon>Actinomycetes</taxon>
        <taxon>Micrococcales</taxon>
        <taxon>Microbacteriaceae</taxon>
        <taxon>Microbacterium</taxon>
    </lineage>
</organism>
<proteinExistence type="predicted"/>
<protein>
    <recommendedName>
        <fullName evidence="3">AAA+ ATPase domain-containing protein</fullName>
    </recommendedName>
</protein>
<dbReference type="InterPro" id="IPR027417">
    <property type="entry name" value="P-loop_NTPase"/>
</dbReference>
<comment type="caution">
    <text evidence="1">The sequence shown here is derived from an EMBL/GenBank/DDBJ whole genome shotgun (WGS) entry which is preliminary data.</text>
</comment>
<evidence type="ECO:0000313" key="1">
    <source>
        <dbReference type="EMBL" id="GAA4784980.1"/>
    </source>
</evidence>
<dbReference type="RefSeq" id="WP_345441873.1">
    <property type="nucleotide sequence ID" value="NZ_BAABKO010000007.1"/>
</dbReference>
<evidence type="ECO:0008006" key="3">
    <source>
        <dbReference type="Google" id="ProtNLM"/>
    </source>
</evidence>
<dbReference type="SUPFAM" id="SSF52540">
    <property type="entry name" value="P-loop containing nucleoside triphosphate hydrolases"/>
    <property type="match status" value="1"/>
</dbReference>
<dbReference type="Proteomes" id="UP001501645">
    <property type="component" value="Unassembled WGS sequence"/>
</dbReference>
<evidence type="ECO:0000313" key="2">
    <source>
        <dbReference type="Proteomes" id="UP001501645"/>
    </source>
</evidence>
<keyword evidence="2" id="KW-1185">Reference proteome</keyword>
<reference evidence="2" key="1">
    <citation type="journal article" date="2019" name="Int. J. Syst. Evol. Microbiol.">
        <title>The Global Catalogue of Microorganisms (GCM) 10K type strain sequencing project: providing services to taxonomists for standard genome sequencing and annotation.</title>
        <authorList>
            <consortium name="The Broad Institute Genomics Platform"/>
            <consortium name="The Broad Institute Genome Sequencing Center for Infectious Disease"/>
            <person name="Wu L."/>
            <person name="Ma J."/>
        </authorList>
    </citation>
    <scope>NUCLEOTIDE SEQUENCE [LARGE SCALE GENOMIC DNA]</scope>
    <source>
        <strain evidence="2">JCM 18537</strain>
    </source>
</reference>
<gene>
    <name evidence="1" type="ORF">GCM10023351_33370</name>
</gene>